<evidence type="ECO:0000256" key="1">
    <source>
        <dbReference type="SAM" id="MobiDB-lite"/>
    </source>
</evidence>
<reference evidence="2" key="1">
    <citation type="journal article" date="2013" name="Genome Announc.">
        <title>First complete sequence of a giant linear plasmid from a micrococcus strain isolated from an extremely high-altitude lake.</title>
        <authorList>
            <person name="Dib J.R."/>
            <person name="Schuldes J."/>
            <person name="Thurmer A."/>
            <person name="Farias M.E."/>
            <person name="Daniel R."/>
            <person name="Meinhardt F."/>
        </authorList>
    </citation>
    <scope>NUCLEOTIDE SEQUENCE</scope>
    <source>
        <strain evidence="2">V7</strain>
        <plasmid evidence="2">pLMV7</plasmid>
    </source>
</reference>
<organism evidence="2">
    <name type="scientific">Micrococcus sp. V7</name>
    <dbReference type="NCBI Taxonomy" id="404582"/>
    <lineage>
        <taxon>Bacteria</taxon>
        <taxon>Bacillati</taxon>
        <taxon>Actinomycetota</taxon>
        <taxon>Actinomycetes</taxon>
        <taxon>Micrococcales</taxon>
        <taxon>Micrococcaceae</taxon>
        <taxon>Micrococcus</taxon>
    </lineage>
</organism>
<dbReference type="AlphaFoldDB" id="U5NZN9"/>
<gene>
    <name evidence="2" type="ORF">LMV7_p00830</name>
</gene>
<sequence>MGAGASIGAEAGGRGVTSAVPSRPGGVGGVVVRPRSSGVRIRMTKEPPGMMAMIQMALVCSGLGVLTGDVSQRGEPEA</sequence>
<protein>
    <submittedName>
        <fullName evidence="2">Uncharacterized protein</fullName>
    </submittedName>
</protein>
<accession>U5NZN9</accession>
<feature type="compositionally biased region" description="Gly residues" evidence="1">
    <location>
        <begin position="1"/>
        <end position="15"/>
    </location>
</feature>
<feature type="region of interest" description="Disordered" evidence="1">
    <location>
        <begin position="1"/>
        <end position="31"/>
    </location>
</feature>
<keyword evidence="2" id="KW-0614">Plasmid</keyword>
<geneLocation type="plasmid" evidence="2">
    <name>pLMV7</name>
</geneLocation>
<name>U5NZN9_9MICC</name>
<dbReference type="EMBL" id="KF577591">
    <property type="protein sequence ID" value="AGY35504.1"/>
    <property type="molecule type" value="Genomic_DNA"/>
</dbReference>
<evidence type="ECO:0000313" key="2">
    <source>
        <dbReference type="EMBL" id="AGY35504.1"/>
    </source>
</evidence>
<proteinExistence type="predicted"/>
<feature type="compositionally biased region" description="Low complexity" evidence="1">
    <location>
        <begin position="20"/>
        <end position="31"/>
    </location>
</feature>